<dbReference type="PANTHER" id="PTHR10587:SF137">
    <property type="entry name" value="4-DEOXY-4-FORMAMIDO-L-ARABINOSE-PHOSPHOUNDECAPRENOL DEFORMYLASE ARND-RELATED"/>
    <property type="match status" value="1"/>
</dbReference>
<sequence length="269" mass="29324">MSIEAGPGGRRDRVVRRRYLTDRVVPEPRGRGERVADAVLAAALGPVLPAFRARNPLDRVVVTYDDGPHPEHTPRILDVLAEHRTRATFFVLAGPARRHPHVVRRAVAEGHEIALHGADHGRLTRLSTRAAVSSVLGARRAVEDVAQVPVRFFRPPYGASTLRVNAALRARGLDVVLWTAEAKDWLHDDEHTLAQNALATLRPGAFLLLHDDRADPELATEPAELPHFDRAEVLRGVLTGMAAAGLRAATVGDVRPGGVLRSYGPDLVR</sequence>
<keyword evidence="3" id="KW-1185">Reference proteome</keyword>
<feature type="domain" description="NodB homology" evidence="1">
    <location>
        <begin position="58"/>
        <end position="244"/>
    </location>
</feature>
<dbReference type="EMBL" id="JACYHB010000005">
    <property type="protein sequence ID" value="MBD8078949.1"/>
    <property type="molecule type" value="Genomic_DNA"/>
</dbReference>
<evidence type="ECO:0000313" key="3">
    <source>
        <dbReference type="Proteomes" id="UP000610846"/>
    </source>
</evidence>
<evidence type="ECO:0000259" key="1">
    <source>
        <dbReference type="PROSITE" id="PS51677"/>
    </source>
</evidence>
<dbReference type="Proteomes" id="UP000610846">
    <property type="component" value="Unassembled WGS sequence"/>
</dbReference>
<reference evidence="2" key="1">
    <citation type="journal article" date="2018" name="Curr. Microbiol.">
        <title>Cellulosimicrobium arenosum sp. nov., Isolated from Marine Sediment Sand.</title>
        <authorList>
            <person name="Oh M."/>
            <person name="Kim J.H."/>
            <person name="Yoon J.H."/>
            <person name="Schumann P."/>
            <person name="Kim W."/>
        </authorList>
    </citation>
    <scope>NUCLEOTIDE SEQUENCE</scope>
    <source>
        <strain evidence="2">KCTC 49039</strain>
    </source>
</reference>
<protein>
    <submittedName>
        <fullName evidence="2">Polysaccharide deacetylase family protein</fullName>
    </submittedName>
</protein>
<dbReference type="Gene3D" id="3.20.20.370">
    <property type="entry name" value="Glycoside hydrolase/deacetylase"/>
    <property type="match status" value="1"/>
</dbReference>
<dbReference type="InterPro" id="IPR050248">
    <property type="entry name" value="Polysacc_deacetylase_ArnD"/>
</dbReference>
<dbReference type="PANTHER" id="PTHR10587">
    <property type="entry name" value="GLYCOSYL TRANSFERASE-RELATED"/>
    <property type="match status" value="1"/>
</dbReference>
<name>A0A927G9B6_9MICO</name>
<dbReference type="CDD" id="cd10959">
    <property type="entry name" value="CE4_NodB_like_3"/>
    <property type="match status" value="1"/>
</dbReference>
<dbReference type="Pfam" id="PF01522">
    <property type="entry name" value="Polysacc_deac_1"/>
    <property type="match status" value="1"/>
</dbReference>
<dbReference type="InterPro" id="IPR002509">
    <property type="entry name" value="NODB_dom"/>
</dbReference>
<dbReference type="GO" id="GO:0005975">
    <property type="term" value="P:carbohydrate metabolic process"/>
    <property type="evidence" value="ECO:0007669"/>
    <property type="project" value="InterPro"/>
</dbReference>
<dbReference type="PROSITE" id="PS51677">
    <property type="entry name" value="NODB"/>
    <property type="match status" value="1"/>
</dbReference>
<comment type="caution">
    <text evidence="2">The sequence shown here is derived from an EMBL/GenBank/DDBJ whole genome shotgun (WGS) entry which is preliminary data.</text>
</comment>
<dbReference type="SUPFAM" id="SSF88713">
    <property type="entry name" value="Glycoside hydrolase/deacetylase"/>
    <property type="match status" value="1"/>
</dbReference>
<dbReference type="AlphaFoldDB" id="A0A927G9B6"/>
<dbReference type="GO" id="GO:0016810">
    <property type="term" value="F:hydrolase activity, acting on carbon-nitrogen (but not peptide) bonds"/>
    <property type="evidence" value="ECO:0007669"/>
    <property type="project" value="InterPro"/>
</dbReference>
<organism evidence="2 3">
    <name type="scientific">Cellulosimicrobium arenosum</name>
    <dbReference type="NCBI Taxonomy" id="2708133"/>
    <lineage>
        <taxon>Bacteria</taxon>
        <taxon>Bacillati</taxon>
        <taxon>Actinomycetota</taxon>
        <taxon>Actinomycetes</taxon>
        <taxon>Micrococcales</taxon>
        <taxon>Promicromonosporaceae</taxon>
        <taxon>Cellulosimicrobium</taxon>
    </lineage>
</organism>
<reference evidence="2" key="2">
    <citation type="submission" date="2020-09" db="EMBL/GenBank/DDBJ databases">
        <authorList>
            <person name="Yu Y."/>
        </authorList>
    </citation>
    <scope>NUCLEOTIDE SEQUENCE</scope>
    <source>
        <strain evidence="2">KCTC 49039</strain>
    </source>
</reference>
<proteinExistence type="predicted"/>
<dbReference type="RefSeq" id="WP_191828544.1">
    <property type="nucleotide sequence ID" value="NZ_JACYHB010000005.1"/>
</dbReference>
<gene>
    <name evidence="2" type="ORF">IF651_07750</name>
</gene>
<evidence type="ECO:0000313" key="2">
    <source>
        <dbReference type="EMBL" id="MBD8078949.1"/>
    </source>
</evidence>
<accession>A0A927G9B6</accession>
<dbReference type="InterPro" id="IPR011330">
    <property type="entry name" value="Glyco_hydro/deAcase_b/a-brl"/>
</dbReference>